<protein>
    <submittedName>
        <fullName evidence="1">Uncharacterized protein</fullName>
    </submittedName>
</protein>
<proteinExistence type="predicted"/>
<sequence>MSSDFLGGVSRIGNISNWAFFPERNLSAFLQVEQFLYS</sequence>
<keyword evidence="2" id="KW-1185">Reference proteome</keyword>
<dbReference type="Proteomes" id="UP000012099">
    <property type="component" value="Unassembled WGS sequence"/>
</dbReference>
<evidence type="ECO:0000313" key="1">
    <source>
        <dbReference type="EMBL" id="EMN01356.1"/>
    </source>
</evidence>
<gene>
    <name evidence="1" type="ORF">LEP1GSC035_2028</name>
</gene>
<organism evidence="1 2">
    <name type="scientific">Leptospira noguchii str. 2007001578</name>
    <dbReference type="NCBI Taxonomy" id="1049974"/>
    <lineage>
        <taxon>Bacteria</taxon>
        <taxon>Pseudomonadati</taxon>
        <taxon>Spirochaetota</taxon>
        <taxon>Spirochaetia</taxon>
        <taxon>Leptospirales</taxon>
        <taxon>Leptospiraceae</taxon>
        <taxon>Leptospira</taxon>
    </lineage>
</organism>
<reference evidence="1 2" key="1">
    <citation type="submission" date="2013-01" db="EMBL/GenBank/DDBJ databases">
        <authorList>
            <person name="Harkins D.M."/>
            <person name="Durkin A.S."/>
            <person name="Brinkac L.M."/>
            <person name="Haft D.H."/>
            <person name="Selengut J.D."/>
            <person name="Sanka R."/>
            <person name="DePew J."/>
            <person name="Purushe J."/>
            <person name="Whelen A.C."/>
            <person name="Vinetz J.M."/>
            <person name="Sutton G.G."/>
            <person name="Nierman W.C."/>
            <person name="Fouts D.E."/>
        </authorList>
    </citation>
    <scope>NUCLEOTIDE SEQUENCE [LARGE SCALE GENOMIC DNA]</scope>
    <source>
        <strain evidence="1 2">2007001578</strain>
    </source>
</reference>
<comment type="caution">
    <text evidence="1">The sequence shown here is derived from an EMBL/GenBank/DDBJ whole genome shotgun (WGS) entry which is preliminary data.</text>
</comment>
<name>A0ABP2TAL4_9LEPT</name>
<dbReference type="EMBL" id="AHMH02000055">
    <property type="protein sequence ID" value="EMN01356.1"/>
    <property type="molecule type" value="Genomic_DNA"/>
</dbReference>
<accession>A0ABP2TAL4</accession>
<evidence type="ECO:0000313" key="2">
    <source>
        <dbReference type="Proteomes" id="UP000012099"/>
    </source>
</evidence>